<dbReference type="RefSeq" id="WP_147375936.1">
    <property type="nucleotide sequence ID" value="NZ_RAPQ01000008.1"/>
</dbReference>
<dbReference type="OrthoDB" id="1363765at2"/>
<dbReference type="AlphaFoldDB" id="A0A419XA41"/>
<comment type="caution">
    <text evidence="1">The sequence shown here is derived from an EMBL/GenBank/DDBJ whole genome shotgun (WGS) entry which is preliminary data.</text>
</comment>
<gene>
    <name evidence="1" type="ORF">BXY64_1449</name>
</gene>
<name>A0A419XA41_9BACT</name>
<proteinExistence type="predicted"/>
<organism evidence="1 2">
    <name type="scientific">Marinifilum flexuosum</name>
    <dbReference type="NCBI Taxonomy" id="1117708"/>
    <lineage>
        <taxon>Bacteria</taxon>
        <taxon>Pseudomonadati</taxon>
        <taxon>Bacteroidota</taxon>
        <taxon>Bacteroidia</taxon>
        <taxon>Marinilabiliales</taxon>
        <taxon>Marinifilaceae</taxon>
    </lineage>
</organism>
<evidence type="ECO:0000313" key="1">
    <source>
        <dbReference type="EMBL" id="RKE04429.1"/>
    </source>
</evidence>
<reference evidence="1 2" key="1">
    <citation type="submission" date="2018-09" db="EMBL/GenBank/DDBJ databases">
        <title>Genomic Encyclopedia of Archaeal and Bacterial Type Strains, Phase II (KMG-II): from individual species to whole genera.</title>
        <authorList>
            <person name="Goeker M."/>
        </authorList>
    </citation>
    <scope>NUCLEOTIDE SEQUENCE [LARGE SCALE GENOMIC DNA]</scope>
    <source>
        <strain evidence="1 2">DSM 21950</strain>
    </source>
</reference>
<dbReference type="EMBL" id="RAPQ01000008">
    <property type="protein sequence ID" value="RKE04429.1"/>
    <property type="molecule type" value="Genomic_DNA"/>
</dbReference>
<accession>A0A419XA41</accession>
<protein>
    <submittedName>
        <fullName evidence="1">Uncharacterized protein</fullName>
    </submittedName>
</protein>
<dbReference type="Proteomes" id="UP000284531">
    <property type="component" value="Unassembled WGS sequence"/>
</dbReference>
<evidence type="ECO:0000313" key="2">
    <source>
        <dbReference type="Proteomes" id="UP000284531"/>
    </source>
</evidence>
<sequence>MVVNMKCIRHSYKVERVKKCYTVYQLEPTVDPIMLTELIRIEQFRNYSNGTGFLDYLRLKNTSNWQTSELVTGLKKTDNPNVFYGDRLEGCKRSLVVFVFSKNNELLTIDYYDGYYPFGRDLSAIISRY</sequence>
<keyword evidence="2" id="KW-1185">Reference proteome</keyword>